<organism evidence="2 3">
    <name type="scientific">Candidatus Lokiarchaeum ossiferum</name>
    <dbReference type="NCBI Taxonomy" id="2951803"/>
    <lineage>
        <taxon>Archaea</taxon>
        <taxon>Promethearchaeati</taxon>
        <taxon>Promethearchaeota</taxon>
        <taxon>Promethearchaeia</taxon>
        <taxon>Promethearchaeales</taxon>
        <taxon>Promethearchaeaceae</taxon>
        <taxon>Candidatus Lokiarchaeum</taxon>
    </lineage>
</organism>
<evidence type="ECO:0000313" key="3">
    <source>
        <dbReference type="Proteomes" id="UP001208689"/>
    </source>
</evidence>
<evidence type="ECO:0000313" key="2">
    <source>
        <dbReference type="EMBL" id="UYP43876.1"/>
    </source>
</evidence>
<dbReference type="Proteomes" id="UP001208689">
    <property type="component" value="Chromosome"/>
</dbReference>
<evidence type="ECO:0000256" key="1">
    <source>
        <dbReference type="SAM" id="MobiDB-lite"/>
    </source>
</evidence>
<keyword evidence="3" id="KW-1185">Reference proteome</keyword>
<feature type="region of interest" description="Disordered" evidence="1">
    <location>
        <begin position="356"/>
        <end position="383"/>
    </location>
</feature>
<dbReference type="EMBL" id="CP104013">
    <property type="protein sequence ID" value="UYP43876.1"/>
    <property type="molecule type" value="Genomic_DNA"/>
</dbReference>
<sequence>MSSKKPLIRNIPTYTQHPNGCGLSALLMLLDLPQNKEIEDFLQKTWNKVKLIFLKTKFEQKELQYAIALQYLLLKAVGYSSKEGKDQIYSFFSDRLNYTYEDIRVMNSFNQEQFHKAMLDQGKLKEGYLYLNYTQDRDYITPIMLMENIHTMKTDLELKILAEIFNYEFLYQDSEDMTGAIYFTQKELKKKISQNTKVKWNKLEQFANNPDYIIIYGQYYHWLSIRGIYRTSQLADKERIKQLETQNGSNIEESSTEKSESTKSTLEVIQDIFEDDFFDMKEWNYKKMMIDLNDPALNERVILDFQSLSESDRFYIFKKRANSNFQIFETFLNHLAHDIKHEIALWKDYVENKGKKTSRNIKRSQNETSEDITKDTSAANSDDSEAKILHLEQTINYIDKKERHEQSKIAAAGQIKLSSKKDAPKFKVNSKSKKSNEPPMFWDMMDDD</sequence>
<reference evidence="2" key="1">
    <citation type="submission" date="2022-09" db="EMBL/GenBank/DDBJ databases">
        <title>Actin cytoskeleton and complex cell architecture in an #Asgard archaeon.</title>
        <authorList>
            <person name="Ponce Toledo R.I."/>
            <person name="Schleper C."/>
            <person name="Rodrigues Oliveira T."/>
            <person name="Wollweber F."/>
            <person name="Xu J."/>
            <person name="Rittmann S."/>
            <person name="Klingl A."/>
            <person name="Pilhofer M."/>
        </authorList>
    </citation>
    <scope>NUCLEOTIDE SEQUENCE</scope>
    <source>
        <strain evidence="2">B-35</strain>
    </source>
</reference>
<accession>A0ABY6HMT6</accession>
<feature type="region of interest" description="Disordered" evidence="1">
    <location>
        <begin position="409"/>
        <end position="448"/>
    </location>
</feature>
<evidence type="ECO:0008006" key="4">
    <source>
        <dbReference type="Google" id="ProtNLM"/>
    </source>
</evidence>
<proteinExistence type="predicted"/>
<name>A0ABY6HMT6_9ARCH</name>
<protein>
    <recommendedName>
        <fullName evidence="4">Peptidase C39-like domain-containing protein</fullName>
    </recommendedName>
</protein>
<gene>
    <name evidence="2" type="ORF">NEF87_000161</name>
</gene>